<feature type="domain" description="Flagellar basal body rod protein N-terminal" evidence="6">
    <location>
        <begin position="3"/>
        <end position="33"/>
    </location>
</feature>
<accession>M9RSP5</accession>
<evidence type="ECO:0000259" key="8">
    <source>
        <dbReference type="Pfam" id="PF07559"/>
    </source>
</evidence>
<dbReference type="PANTHER" id="PTHR30435">
    <property type="entry name" value="FLAGELLAR PROTEIN"/>
    <property type="match status" value="1"/>
</dbReference>
<evidence type="ECO:0000259" key="7">
    <source>
        <dbReference type="Pfam" id="PF06429"/>
    </source>
</evidence>
<name>M9RSP5_9RHOB</name>
<dbReference type="HOGENOM" id="CLU_002553_0_0_5"/>
<comment type="function">
    <text evidence="5">A flexible structure which links the flagellar filament to the drive apparatus in the basal body.</text>
</comment>
<evidence type="ECO:0000256" key="2">
    <source>
        <dbReference type="ARBA" id="ARBA00009677"/>
    </source>
</evidence>
<dbReference type="NCBIfam" id="TIGR03506">
    <property type="entry name" value="FlgEFG_subfam"/>
    <property type="match status" value="2"/>
</dbReference>
<keyword evidence="10" id="KW-0966">Cell projection</keyword>
<dbReference type="PANTHER" id="PTHR30435:SF1">
    <property type="entry name" value="FLAGELLAR HOOK PROTEIN FLGE"/>
    <property type="match status" value="1"/>
</dbReference>
<keyword evidence="10" id="KW-0282">Flagellum</keyword>
<comment type="similarity">
    <text evidence="2 5">Belongs to the flagella basal body rod proteins family.</text>
</comment>
<dbReference type="InterPro" id="IPR037058">
    <property type="entry name" value="Falgellar_hook_FlgE_sf"/>
</dbReference>
<dbReference type="RefSeq" id="WP_015497676.1">
    <property type="nucleotide sequence ID" value="NC_020909.1"/>
</dbReference>
<proteinExistence type="inferred from homology"/>
<dbReference type="OrthoDB" id="8372879at2"/>
<dbReference type="InterPro" id="IPR010930">
    <property type="entry name" value="Flg_bb/hook_C_dom"/>
</dbReference>
<dbReference type="InterPro" id="IPR037925">
    <property type="entry name" value="FlgE/F/G-like"/>
</dbReference>
<dbReference type="Pfam" id="PF07559">
    <property type="entry name" value="FlgE_D2"/>
    <property type="match status" value="1"/>
</dbReference>
<dbReference type="SUPFAM" id="SSF117143">
    <property type="entry name" value="Flagellar hook protein flgE"/>
    <property type="match status" value="2"/>
</dbReference>
<dbReference type="InterPro" id="IPR020013">
    <property type="entry name" value="Flagellar_FlgE/F/G"/>
</dbReference>
<feature type="domain" description="Flagellar hook protein FlgE/F/G-like D1" evidence="9">
    <location>
        <begin position="83"/>
        <end position="127"/>
    </location>
</feature>
<dbReference type="InterPro" id="IPR011491">
    <property type="entry name" value="FlgE_D2"/>
</dbReference>
<gene>
    <name evidence="10" type="ORF">OA238_118p0700</name>
</gene>
<reference evidence="10 11" key="1">
    <citation type="journal article" date="2013" name="PLoS ONE">
        <title>Poles Apart: Arctic and Antarctic Octadecabacter strains Share High Genome Plasticity and a New Type of Xanthorhodopsin.</title>
        <authorList>
            <person name="Vollmers J."/>
            <person name="Voget S."/>
            <person name="Dietrich S."/>
            <person name="Gollnow K."/>
            <person name="Smits M."/>
            <person name="Meyer K."/>
            <person name="Brinkhoff T."/>
            <person name="Simon M."/>
            <person name="Daniel R."/>
        </authorList>
    </citation>
    <scope>NUCLEOTIDE SEQUENCE [LARGE SCALE GENOMIC DNA]</scope>
    <source>
        <strain evidence="10 11">238</strain>
        <plasmid evidence="11">Plasmid pOA238_118</plasmid>
    </source>
</reference>
<organism evidence="10 11">
    <name type="scientific">Octadecabacter arcticus 238</name>
    <dbReference type="NCBI Taxonomy" id="391616"/>
    <lineage>
        <taxon>Bacteria</taxon>
        <taxon>Pseudomonadati</taxon>
        <taxon>Pseudomonadota</taxon>
        <taxon>Alphaproteobacteria</taxon>
        <taxon>Rhodobacterales</taxon>
        <taxon>Roseobacteraceae</taxon>
        <taxon>Octadecabacter</taxon>
    </lineage>
</organism>
<dbReference type="InterPro" id="IPR053967">
    <property type="entry name" value="LlgE_F_G-like_D1"/>
</dbReference>
<dbReference type="KEGG" id="oar:OA238_118p0700"/>
<dbReference type="Proteomes" id="UP000004688">
    <property type="component" value="Plasmid pOA238_118"/>
</dbReference>
<evidence type="ECO:0000256" key="3">
    <source>
        <dbReference type="ARBA" id="ARBA00019015"/>
    </source>
</evidence>
<evidence type="ECO:0000259" key="6">
    <source>
        <dbReference type="Pfam" id="PF00460"/>
    </source>
</evidence>
<keyword evidence="4 5" id="KW-0975">Bacterial flagellum</keyword>
<dbReference type="InterPro" id="IPR001444">
    <property type="entry name" value="Flag_bb_rod_N"/>
</dbReference>
<geneLocation type="plasmid" evidence="10 11">
    <name>pOA238_118</name>
</geneLocation>
<dbReference type="Gene3D" id="2.60.98.20">
    <property type="entry name" value="Flagellar hook protein FlgE"/>
    <property type="match status" value="1"/>
</dbReference>
<evidence type="ECO:0000313" key="10">
    <source>
        <dbReference type="EMBL" id="AGI74768.1"/>
    </source>
</evidence>
<comment type="subcellular location">
    <subcellularLocation>
        <location evidence="1 5">Bacterial flagellum basal body</location>
    </subcellularLocation>
</comment>
<dbReference type="Pfam" id="PF00460">
    <property type="entry name" value="Flg_bb_rod"/>
    <property type="match status" value="1"/>
</dbReference>
<dbReference type="GO" id="GO:0071978">
    <property type="term" value="P:bacterial-type flagellum-dependent swarming motility"/>
    <property type="evidence" value="ECO:0007669"/>
    <property type="project" value="TreeGrafter"/>
</dbReference>
<protein>
    <recommendedName>
        <fullName evidence="3 5">Flagellar hook protein FlgE</fullName>
    </recommendedName>
</protein>
<dbReference type="GO" id="GO:0009425">
    <property type="term" value="C:bacterial-type flagellum basal body"/>
    <property type="evidence" value="ECO:0007669"/>
    <property type="project" value="UniProtKB-SubCell"/>
</dbReference>
<sequence length="1410" mass="147260">MSFYTALTGLNGAQSDIAATSNNIANVGTTGFKLSRAEFGDIFATSPLQNNASAIGSGAILKGVKQQFTQGNIASSLNALDMAISGQGFFSLKPSLTSSQVVYTRNGSFNVDNNRNVVDSSGQFLLTYPVNEDGSVTAKDLDSAVPLRLPVTSGDPQATSKVDLAVNLPASADVVTDNEKFVTGYTFDPNDSASFTNSTSFTIFDDLGNPTIATVYFIKTQRATAEDPTNKFETRLVINDEVVPPDLVPAVNDANEQIYIDQFGNQTTSVPDPSYFDTGRSSPLYKLDELRTRVPSEPAALSGIGSGFDFGEEGTREIEIVNDPLLFGATFEADPANQSVYWGRDFLLVNIDDGTRPVSIDIRAGKYNADQLAAEVERAINGAHDDARKVEIQKGVDDTISVQLYSDGETSVANSLAVNLLETSFVSTQAGIDVANLTSPNFDLDVFLAHAQARINDTLNSELADVVNSAVPNIGSNQFAKLTSTTKLTDPPALPQAFSFDYNTRDLGVVAVSNSSAHFDIQYSEGEFSVADIAGAAAETGKSLTISLEGKADLNISIPDSATSPTAGAVMTLIEAAISTLYSVQQSATTTGSYTITPGAAGTGITTLTPTSATLETATFDVFGVSTSISTTAGEAVADVAEKIKVAIEANDIKGVSVSISGSTLTIIGPVLVTDGDGAGADADTSVTYAVEQERNLVYTNFQNRPAVTVYDRVNAVSTDAGSVDYSSETDSLTIKMLSTAGLTAGDSIVLMGTDTTAGVLNGRSFSITAISGKTITIATGELGLPDSDITVTPTANSFIVLSDKSTSVEAYFEGAELSVDGSATSFNNQRIIMREMDTSRHAYSSSDIAGGIFGSFTARLSDSTSTNPSASDFGLTGATTAMAWVDELDPPIKVSYDAATQSIVFKVDHTALGPGGSISDLSGIKVSSGGSDSVNGIGLPGLNAATKVDITSATTVQGNPFIFDGATAGVGPERFGANVEYDRDTRAFTFESGTTGKEIRADKALGVTTNQAPSNIQVGRYEIDPLTGAAKTADGSIDLASRVLSTGGNNVMGVGFGMNVGFIAGTGLKSQAAQAVGAPANDPLNSEPIFLNAANNETTFNVSVNGVNAVIDVPGGNYIGSTLAELLQNRINQMRDPDTGQTIGGVTVRYRPDENNFVFTTGTTGDESTIRIKGPAKLGLDDVPLGIGTVPTIANLVQATNANGVPLFVDENGQIVESEPNNLVTDYFPLYLDEGELTFDKTGKLISPQGLTRYDSQSETFSISLDIDYSAASQLATPFVVNNLEQNGFTSGRLDGLSIDATGLLRANYTNGQNKPLGKLVLANFNNQNGLKQVGNATFVETSQSGGPIVGEAGTEGFGSIQSGALERSNVDITEELVNLITAQRNFQAAAKAIETSTQLTQTIIQIRS</sequence>
<keyword evidence="10" id="KW-0614">Plasmid</keyword>
<dbReference type="EMBL" id="CP003743">
    <property type="protein sequence ID" value="AGI74768.1"/>
    <property type="molecule type" value="Genomic_DNA"/>
</dbReference>
<evidence type="ECO:0000256" key="5">
    <source>
        <dbReference type="RuleBase" id="RU362116"/>
    </source>
</evidence>
<evidence type="ECO:0000256" key="4">
    <source>
        <dbReference type="ARBA" id="ARBA00023143"/>
    </source>
</evidence>
<dbReference type="GO" id="GO:0005829">
    <property type="term" value="C:cytosol"/>
    <property type="evidence" value="ECO:0007669"/>
    <property type="project" value="TreeGrafter"/>
</dbReference>
<evidence type="ECO:0000313" key="11">
    <source>
        <dbReference type="Proteomes" id="UP000004688"/>
    </source>
</evidence>
<evidence type="ECO:0000259" key="9">
    <source>
        <dbReference type="Pfam" id="PF22692"/>
    </source>
</evidence>
<keyword evidence="11" id="KW-1185">Reference proteome</keyword>
<feature type="domain" description="Flagellar hook protein FlgE D2" evidence="8">
    <location>
        <begin position="183"/>
        <end position="265"/>
    </location>
</feature>
<dbReference type="Pfam" id="PF06429">
    <property type="entry name" value="Flg_bbr_C"/>
    <property type="match status" value="1"/>
</dbReference>
<dbReference type="GO" id="GO:0009424">
    <property type="term" value="C:bacterial-type flagellum hook"/>
    <property type="evidence" value="ECO:0007669"/>
    <property type="project" value="TreeGrafter"/>
</dbReference>
<evidence type="ECO:0000256" key="1">
    <source>
        <dbReference type="ARBA" id="ARBA00004117"/>
    </source>
</evidence>
<keyword evidence="10" id="KW-0969">Cilium</keyword>
<feature type="domain" description="Flagellar basal-body/hook protein C-terminal" evidence="7">
    <location>
        <begin position="1363"/>
        <end position="1408"/>
    </location>
</feature>
<dbReference type="Pfam" id="PF22692">
    <property type="entry name" value="LlgE_F_G_D1"/>
    <property type="match status" value="1"/>
</dbReference>